<dbReference type="Gene3D" id="3.40.50.12160">
    <property type="entry name" value="Methylthiotransferase, N-terminal domain"/>
    <property type="match status" value="1"/>
</dbReference>
<keyword evidence="4" id="KW-0949">S-adenosyl-L-methionine</keyword>
<dbReference type="PROSITE" id="PS51449">
    <property type="entry name" value="MTTASE_N"/>
    <property type="match status" value="1"/>
</dbReference>
<dbReference type="NCBIfam" id="TIGR00089">
    <property type="entry name" value="MiaB/RimO family radical SAM methylthiotransferase"/>
    <property type="match status" value="1"/>
</dbReference>
<evidence type="ECO:0008006" key="14">
    <source>
        <dbReference type="Google" id="ProtNLM"/>
    </source>
</evidence>
<evidence type="ECO:0000256" key="1">
    <source>
        <dbReference type="ARBA" id="ARBA00001966"/>
    </source>
</evidence>
<dbReference type="EMBL" id="QOKY01000179">
    <property type="protein sequence ID" value="RMZ54369.1"/>
    <property type="molecule type" value="Genomic_DNA"/>
</dbReference>
<dbReference type="SMART" id="SM00729">
    <property type="entry name" value="Elp3"/>
    <property type="match status" value="1"/>
</dbReference>
<dbReference type="GO" id="GO:0046872">
    <property type="term" value="F:metal ion binding"/>
    <property type="evidence" value="ECO:0007669"/>
    <property type="project" value="UniProtKB-KW"/>
</dbReference>
<sequence>MSVTGPCQRGVLRHLGPLRQASTASRRLPEDGLTLQDFASQPRHPAAQLGDAPASTRGSVFMETYGCQMNSADSEVVHSILASAGYSRADSPAAASVVLLNTCAIRDNAEAKVWQRLGYYSNLKRAAPRASPGPVVGVLGCMAERLKHRLLESERLVDIVAGPDAYRDLPRLIDLVSGRGAGTAINVQLSADETYADVAPLRAGGSHSAYLSIMRGCNNMCAFCIVPYVRGRERSRPLASILEEVHRLSDSGFKEVTLLGQNVNSYADFSAAGEAARATFGAPDEEGFRSVYRPRRAGAVSFAELLDRVAEIDPELRVRFTSPHPKDFSDAVLRVIADRPNVCTQLHMPAQSGSSAVLAAMRRGYTREAYDALVDRVRAALPGVALSTDMISGFCGETPADHAASLDLMVRHAFDAAFTFAYSDRERTHAARHLADDVAPAEKLRRLGELVAAHRAGLHRRAAEERGRTHLVLVEGASRRSPAVLTGRTDTFKRALFADVAVPGGLAPGSRPVRLAPGDYAAVRVVAATGGALRAVALARTTLTEFVAVHGSALPLARAELTPAELAAAAELLAAGRSEEESGTLQASAGRGGSSPESPGSQRPVRVPAACERSQTHVPLDGGLAQPPLTQHGRDSS</sequence>
<evidence type="ECO:0000259" key="11">
    <source>
        <dbReference type="PROSITE" id="PS51918"/>
    </source>
</evidence>
<evidence type="ECO:0000313" key="12">
    <source>
        <dbReference type="EMBL" id="RMZ54369.1"/>
    </source>
</evidence>
<keyword evidence="6" id="KW-0408">Iron</keyword>
<dbReference type="InterPro" id="IPR038135">
    <property type="entry name" value="Methylthiotransferase_N_sf"/>
</dbReference>
<comment type="cofactor">
    <cofactor evidence="1">
        <name>[4Fe-4S] cluster</name>
        <dbReference type="ChEBI" id="CHEBI:49883"/>
    </cofactor>
</comment>
<evidence type="ECO:0000256" key="8">
    <source>
        <dbReference type="SAM" id="MobiDB-lite"/>
    </source>
</evidence>
<dbReference type="InterPro" id="IPR007197">
    <property type="entry name" value="rSAM"/>
</dbReference>
<dbReference type="InterPro" id="IPR058240">
    <property type="entry name" value="rSAM_sf"/>
</dbReference>
<dbReference type="GO" id="GO:0005829">
    <property type="term" value="C:cytosol"/>
    <property type="evidence" value="ECO:0007669"/>
    <property type="project" value="TreeGrafter"/>
</dbReference>
<comment type="caution">
    <text evidence="12">The sequence shown here is derived from an EMBL/GenBank/DDBJ whole genome shotgun (WGS) entry which is preliminary data.</text>
</comment>
<gene>
    <name evidence="12" type="ORF">APUTEX25_001945</name>
</gene>
<dbReference type="GO" id="GO:0005739">
    <property type="term" value="C:mitochondrion"/>
    <property type="evidence" value="ECO:0007669"/>
    <property type="project" value="TreeGrafter"/>
</dbReference>
<dbReference type="InterPro" id="IPR020612">
    <property type="entry name" value="Methylthiotransferase_CS"/>
</dbReference>
<dbReference type="InterPro" id="IPR006463">
    <property type="entry name" value="MiaB_methiolase"/>
</dbReference>
<keyword evidence="3" id="KW-0004">4Fe-4S</keyword>
<feature type="domain" description="TRAM" evidence="9">
    <location>
        <begin position="463"/>
        <end position="539"/>
    </location>
</feature>
<dbReference type="InterPro" id="IPR002792">
    <property type="entry name" value="TRAM_dom"/>
</dbReference>
<dbReference type="Gene3D" id="3.80.30.20">
    <property type="entry name" value="tm_1862 like domain"/>
    <property type="match status" value="1"/>
</dbReference>
<reference evidence="13" key="1">
    <citation type="journal article" date="2018" name="Algal Res.">
        <title>Characterization of plant carbon substrate utilization by Auxenochlorella protothecoides.</title>
        <authorList>
            <person name="Vogler B.W."/>
            <person name="Starkenburg S.R."/>
            <person name="Sudasinghe N."/>
            <person name="Schambach J.Y."/>
            <person name="Rollin J.A."/>
            <person name="Pattathil S."/>
            <person name="Barry A.N."/>
        </authorList>
    </citation>
    <scope>NUCLEOTIDE SEQUENCE [LARGE SCALE GENOMIC DNA]</scope>
    <source>
        <strain evidence="13">UTEX 25</strain>
    </source>
</reference>
<evidence type="ECO:0000259" key="10">
    <source>
        <dbReference type="PROSITE" id="PS51449"/>
    </source>
</evidence>
<dbReference type="InterPro" id="IPR023404">
    <property type="entry name" value="rSAM_horseshoe"/>
</dbReference>
<evidence type="ECO:0000256" key="5">
    <source>
        <dbReference type="ARBA" id="ARBA00022723"/>
    </source>
</evidence>
<dbReference type="PANTHER" id="PTHR43020">
    <property type="entry name" value="CDK5 REGULATORY SUBUNIT-ASSOCIATED PROTEIN 1"/>
    <property type="match status" value="1"/>
</dbReference>
<dbReference type="Pfam" id="PF04055">
    <property type="entry name" value="Radical_SAM"/>
    <property type="match status" value="1"/>
</dbReference>
<keyword evidence="5" id="KW-0479">Metal-binding</keyword>
<evidence type="ECO:0000256" key="2">
    <source>
        <dbReference type="ARBA" id="ARBA00009815"/>
    </source>
</evidence>
<evidence type="ECO:0000256" key="3">
    <source>
        <dbReference type="ARBA" id="ARBA00022485"/>
    </source>
</evidence>
<dbReference type="InterPro" id="IPR013848">
    <property type="entry name" value="Methylthiotransferase_N"/>
</dbReference>
<organism evidence="12 13">
    <name type="scientific">Auxenochlorella protothecoides</name>
    <name type="common">Green microalga</name>
    <name type="synonym">Chlorella protothecoides</name>
    <dbReference type="NCBI Taxonomy" id="3075"/>
    <lineage>
        <taxon>Eukaryota</taxon>
        <taxon>Viridiplantae</taxon>
        <taxon>Chlorophyta</taxon>
        <taxon>core chlorophytes</taxon>
        <taxon>Trebouxiophyceae</taxon>
        <taxon>Chlorellales</taxon>
        <taxon>Chlorellaceae</taxon>
        <taxon>Auxenochlorella</taxon>
    </lineage>
</organism>
<keyword evidence="7" id="KW-0411">Iron-sulfur</keyword>
<accession>A0A3M7KWX4</accession>
<dbReference type="SUPFAM" id="SSF102114">
    <property type="entry name" value="Radical SAM enzymes"/>
    <property type="match status" value="1"/>
</dbReference>
<evidence type="ECO:0000256" key="4">
    <source>
        <dbReference type="ARBA" id="ARBA00022691"/>
    </source>
</evidence>
<feature type="region of interest" description="Disordered" evidence="8">
    <location>
        <begin position="577"/>
        <end position="637"/>
    </location>
</feature>
<dbReference type="InterPro" id="IPR005839">
    <property type="entry name" value="Methylthiotransferase"/>
</dbReference>
<evidence type="ECO:0000313" key="13">
    <source>
        <dbReference type="Proteomes" id="UP000279271"/>
    </source>
</evidence>
<dbReference type="FunFam" id="3.40.50.12160:FF:000003">
    <property type="entry name" value="CDK5 regulatory subunit-associated protein 1"/>
    <property type="match status" value="1"/>
</dbReference>
<dbReference type="PROSITE" id="PS01278">
    <property type="entry name" value="MTTASE_RADICAL"/>
    <property type="match status" value="1"/>
</dbReference>
<dbReference type="FunFam" id="3.80.30.20:FF:000001">
    <property type="entry name" value="tRNA-2-methylthio-N(6)-dimethylallyladenosine synthase 2"/>
    <property type="match status" value="1"/>
</dbReference>
<protein>
    <recommendedName>
        <fullName evidence="14">CDK5RAP1-like protein</fullName>
    </recommendedName>
</protein>
<evidence type="ECO:0000256" key="6">
    <source>
        <dbReference type="ARBA" id="ARBA00023004"/>
    </source>
</evidence>
<feature type="domain" description="MTTase N-terminal" evidence="10">
    <location>
        <begin position="58"/>
        <end position="178"/>
    </location>
</feature>
<dbReference type="PROSITE" id="PS50926">
    <property type="entry name" value="TRAM"/>
    <property type="match status" value="1"/>
</dbReference>
<feature type="domain" description="Radical SAM core" evidence="11">
    <location>
        <begin position="203"/>
        <end position="460"/>
    </location>
</feature>
<feature type="region of interest" description="Disordered" evidence="8">
    <location>
        <begin position="1"/>
        <end position="30"/>
    </location>
</feature>
<dbReference type="PANTHER" id="PTHR43020:SF2">
    <property type="entry name" value="MITOCHONDRIAL TRNA METHYLTHIOTRANSFERASE CDK5RAP1"/>
    <property type="match status" value="1"/>
</dbReference>
<dbReference type="Pfam" id="PF00919">
    <property type="entry name" value="UPF0004"/>
    <property type="match status" value="1"/>
</dbReference>
<name>A0A3M7KWX4_AUXPR</name>
<dbReference type="GO" id="GO:0035597">
    <property type="term" value="F:tRNA-2-methylthio-N(6)-dimethylallyladenosine(37) synthase activity"/>
    <property type="evidence" value="ECO:0007669"/>
    <property type="project" value="TreeGrafter"/>
</dbReference>
<dbReference type="Proteomes" id="UP000279271">
    <property type="component" value="Unassembled WGS sequence"/>
</dbReference>
<dbReference type="SFLD" id="SFLDS00029">
    <property type="entry name" value="Radical_SAM"/>
    <property type="match status" value="1"/>
</dbReference>
<evidence type="ECO:0000259" key="9">
    <source>
        <dbReference type="PROSITE" id="PS50926"/>
    </source>
</evidence>
<dbReference type="SFLD" id="SFLDG01061">
    <property type="entry name" value="methylthiotransferase"/>
    <property type="match status" value="1"/>
</dbReference>
<proteinExistence type="inferred from homology"/>
<dbReference type="PROSITE" id="PS51918">
    <property type="entry name" value="RADICAL_SAM"/>
    <property type="match status" value="1"/>
</dbReference>
<dbReference type="InterPro" id="IPR006638">
    <property type="entry name" value="Elp3/MiaA/NifB-like_rSAM"/>
</dbReference>
<dbReference type="SFLD" id="SFLDF00413">
    <property type="entry name" value="CDK5RAP1"/>
    <property type="match status" value="1"/>
</dbReference>
<dbReference type="AlphaFoldDB" id="A0A3M7KWX4"/>
<dbReference type="SFLD" id="SFLDF00273">
    <property type="entry name" value="(dimethylallyl)adenosine_tRNA"/>
    <property type="match status" value="1"/>
</dbReference>
<evidence type="ECO:0000256" key="7">
    <source>
        <dbReference type="ARBA" id="ARBA00023014"/>
    </source>
</evidence>
<comment type="similarity">
    <text evidence="2">Belongs to the methylthiotransferase family. MiaB subfamily.</text>
</comment>
<dbReference type="SFLD" id="SFLDG01082">
    <property type="entry name" value="B12-binding_domain_containing"/>
    <property type="match status" value="1"/>
</dbReference>
<dbReference type="GO" id="GO:0051539">
    <property type="term" value="F:4 iron, 4 sulfur cluster binding"/>
    <property type="evidence" value="ECO:0007669"/>
    <property type="project" value="UniProtKB-KW"/>
</dbReference>